<evidence type="ECO:0000313" key="1">
    <source>
        <dbReference type="EMBL" id="AGI72697.1"/>
    </source>
</evidence>
<dbReference type="HOGENOM" id="CLU_114076_2_0_5"/>
<dbReference type="InterPro" id="IPR027266">
    <property type="entry name" value="TrmE/GcvT-like"/>
</dbReference>
<accession>M9RKH1</accession>
<proteinExistence type="predicted"/>
<dbReference type="AlphaFoldDB" id="M9RKH1"/>
<organism evidence="1 2">
    <name type="scientific">Octadecabacter arcticus 238</name>
    <dbReference type="NCBI Taxonomy" id="391616"/>
    <lineage>
        <taxon>Bacteria</taxon>
        <taxon>Pseudomonadati</taxon>
        <taxon>Pseudomonadota</taxon>
        <taxon>Alphaproteobacteria</taxon>
        <taxon>Rhodobacterales</taxon>
        <taxon>Roseobacteraceae</taxon>
        <taxon>Octadecabacter</taxon>
    </lineage>
</organism>
<evidence type="ECO:0000313" key="2">
    <source>
        <dbReference type="Proteomes" id="UP000004688"/>
    </source>
</evidence>
<dbReference type="SUPFAM" id="SSF103025">
    <property type="entry name" value="Folate-binding domain"/>
    <property type="match status" value="1"/>
</dbReference>
<name>M9RKH1_9RHOB</name>
<dbReference type="EC" id="1.5.3.1" evidence="1"/>
<dbReference type="RefSeq" id="WP_015495761.1">
    <property type="nucleotide sequence ID" value="NC_020908.1"/>
</dbReference>
<dbReference type="KEGG" id="oar:OA238_c26570"/>
<dbReference type="Proteomes" id="UP000004688">
    <property type="component" value="Chromosome"/>
</dbReference>
<keyword evidence="2" id="KW-1185">Reference proteome</keyword>
<dbReference type="STRING" id="391616.OA238_c26570"/>
<protein>
    <submittedName>
        <fullName evidence="1">Sarcosine oxidase1 subunit gamma</fullName>
        <ecNumber evidence="1">1.5.3.1</ecNumber>
    </submittedName>
</protein>
<dbReference type="GO" id="GO:0008115">
    <property type="term" value="F:sarcosine oxidase activity"/>
    <property type="evidence" value="ECO:0007669"/>
    <property type="project" value="UniProtKB-EC"/>
</dbReference>
<sequence>MHNLQTITALGGATPRVDVFNHITITENDGVALACVAVRLGREAACRKVLKKLLGAVPETGRAVLHDPEAGFCMGPDQWMLGAPRVSHELIADQLKTLFGDNASVTEQSGAWVCFDITGAAMRNMCERLCAVPIRQMVAGDVRRTVIHQLGCFVIRRTADDHVRIFGPRASAATLHHALMTAAASTA</sequence>
<reference evidence="1 2" key="1">
    <citation type="journal article" date="2013" name="PLoS ONE">
        <title>Poles Apart: Arctic and Antarctic Octadecabacter strains Share High Genome Plasticity and a New Type of Xanthorhodopsin.</title>
        <authorList>
            <person name="Vollmers J."/>
            <person name="Voget S."/>
            <person name="Dietrich S."/>
            <person name="Gollnow K."/>
            <person name="Smits M."/>
            <person name="Meyer K."/>
            <person name="Brinkhoff T."/>
            <person name="Simon M."/>
            <person name="Daniel R."/>
        </authorList>
    </citation>
    <scope>NUCLEOTIDE SEQUENCE [LARGE SCALE GENOMIC DNA]</scope>
    <source>
        <strain evidence="1 2">238</strain>
    </source>
</reference>
<keyword evidence="1" id="KW-0560">Oxidoreductase</keyword>
<gene>
    <name evidence="1" type="primary">soxG</name>
    <name evidence="1" type="ORF">OA238_c26570</name>
</gene>
<dbReference type="EMBL" id="CP003742">
    <property type="protein sequence ID" value="AGI72697.1"/>
    <property type="molecule type" value="Genomic_DNA"/>
</dbReference>
<dbReference type="eggNOG" id="COG4583">
    <property type="taxonomic scope" value="Bacteria"/>
</dbReference>
<dbReference type="Gene3D" id="3.30.1360.120">
    <property type="entry name" value="Probable tRNA modification gtpase trme, domain 1"/>
    <property type="match status" value="1"/>
</dbReference>
<dbReference type="OrthoDB" id="7356349at2"/>